<dbReference type="PANTHER" id="PTHR13031:SF0">
    <property type="entry name" value="RIBONUCLEASE P PROTEIN SUBUNIT P30"/>
    <property type="match status" value="1"/>
</dbReference>
<dbReference type="EMBL" id="JAHMHQ010000011">
    <property type="protein sequence ID" value="KAK1636182.1"/>
    <property type="molecule type" value="Genomic_DNA"/>
</dbReference>
<keyword evidence="6" id="KW-1185">Reference proteome</keyword>
<evidence type="ECO:0000313" key="5">
    <source>
        <dbReference type="EMBL" id="KAK1636182.1"/>
    </source>
</evidence>
<evidence type="ECO:0000313" key="6">
    <source>
        <dbReference type="Proteomes" id="UP001243989"/>
    </source>
</evidence>
<dbReference type="InterPro" id="IPR016195">
    <property type="entry name" value="Pol/histidinol_Pase-like"/>
</dbReference>
<gene>
    <name evidence="5" type="ORF">BDP81DRAFT_394813</name>
</gene>
<comment type="caution">
    <text evidence="5">The sequence shown here is derived from an EMBL/GenBank/DDBJ whole genome shotgun (WGS) entry which is preliminary data.</text>
</comment>
<keyword evidence="3" id="KW-0819">tRNA processing</keyword>
<feature type="compositionally biased region" description="Gly residues" evidence="4">
    <location>
        <begin position="306"/>
        <end position="315"/>
    </location>
</feature>
<reference evidence="5" key="1">
    <citation type="submission" date="2021-06" db="EMBL/GenBank/DDBJ databases">
        <title>Comparative genomics, transcriptomics and evolutionary studies reveal genomic signatures of adaptation to plant cell wall in hemibiotrophic fungi.</title>
        <authorList>
            <consortium name="DOE Joint Genome Institute"/>
            <person name="Baroncelli R."/>
            <person name="Diaz J.F."/>
            <person name="Benocci T."/>
            <person name="Peng M."/>
            <person name="Battaglia E."/>
            <person name="Haridas S."/>
            <person name="Andreopoulos W."/>
            <person name="Labutti K."/>
            <person name="Pangilinan J."/>
            <person name="Floch G.L."/>
            <person name="Makela M.R."/>
            <person name="Henrissat B."/>
            <person name="Grigoriev I.V."/>
            <person name="Crouch J.A."/>
            <person name="De Vries R.P."/>
            <person name="Sukno S.A."/>
            <person name="Thon M.R."/>
        </authorList>
    </citation>
    <scope>NUCLEOTIDE SEQUENCE</scope>
    <source>
        <strain evidence="5">CBS 102054</strain>
    </source>
</reference>
<dbReference type="GO" id="GO:0003723">
    <property type="term" value="F:RNA binding"/>
    <property type="evidence" value="ECO:0007669"/>
    <property type="project" value="TreeGrafter"/>
</dbReference>
<feature type="region of interest" description="Disordered" evidence="4">
    <location>
        <begin position="282"/>
        <end position="357"/>
    </location>
</feature>
<sequence length="357" mass="37679">MLYDLNIPWSPTTSPADLARTISFASSLGYTVLALNHTITPPIPSQITNPLPKFPQPPTTTSASSTTSPPQSTTTTTTSSQQKQQPTILHRATVTLSDPSQNYRLPTLALAYDILAVRPTTEKAFQAACLSMSEPSLISLDLTQHYPFHFRPKPLMAAVARGVKFEVCYSQILTSSSSSSSAGSSSGSIGPPPDARARATFVSNFSSLVRATKGRGIVVSSEARGALGLRAPNDVVNLLAVWGLGSERGTEALGVNPRGVVVNEGIKRSGFRGVVNVLEVGGRESDAKKNQQQGQQGKKDGKQGKKQGGGGGAAGDKGNAQKRKTPDESGDGTQPTVSKRQAKKLRLALKEQEKEAS</sequence>
<dbReference type="PANTHER" id="PTHR13031">
    <property type="entry name" value="RIBONUCLEASE P SUBUNIT P30"/>
    <property type="match status" value="1"/>
</dbReference>
<evidence type="ECO:0000256" key="2">
    <source>
        <dbReference type="ARBA" id="ARBA00007331"/>
    </source>
</evidence>
<proteinExistence type="inferred from homology"/>
<organism evidence="5 6">
    <name type="scientific">Colletotrichum phormii</name>
    <dbReference type="NCBI Taxonomy" id="359342"/>
    <lineage>
        <taxon>Eukaryota</taxon>
        <taxon>Fungi</taxon>
        <taxon>Dikarya</taxon>
        <taxon>Ascomycota</taxon>
        <taxon>Pezizomycotina</taxon>
        <taxon>Sordariomycetes</taxon>
        <taxon>Hypocreomycetidae</taxon>
        <taxon>Glomerellales</taxon>
        <taxon>Glomerellaceae</taxon>
        <taxon>Colletotrichum</taxon>
        <taxon>Colletotrichum acutatum species complex</taxon>
    </lineage>
</organism>
<feature type="compositionally biased region" description="Basic and acidic residues" evidence="4">
    <location>
        <begin position="348"/>
        <end position="357"/>
    </location>
</feature>
<accession>A0AAI9ZT50</accession>
<name>A0AAI9ZT50_9PEZI</name>
<dbReference type="GO" id="GO:0008033">
    <property type="term" value="P:tRNA processing"/>
    <property type="evidence" value="ECO:0007669"/>
    <property type="project" value="UniProtKB-KW"/>
</dbReference>
<dbReference type="RefSeq" id="XP_060444789.1">
    <property type="nucleotide sequence ID" value="XM_060588006.1"/>
</dbReference>
<feature type="region of interest" description="Disordered" evidence="4">
    <location>
        <begin position="44"/>
        <end position="87"/>
    </location>
</feature>
<feature type="compositionally biased region" description="Low complexity" evidence="4">
    <location>
        <begin position="59"/>
        <end position="87"/>
    </location>
</feature>
<comment type="subcellular location">
    <subcellularLocation>
        <location evidence="1">Nucleus</location>
    </subcellularLocation>
</comment>
<comment type="similarity">
    <text evidence="2">Belongs to the eukaryotic/archaeal RNase P protein component 3 family.</text>
</comment>
<evidence type="ECO:0000256" key="3">
    <source>
        <dbReference type="ARBA" id="ARBA00022694"/>
    </source>
</evidence>
<dbReference type="AlphaFoldDB" id="A0AAI9ZT50"/>
<dbReference type="GeneID" id="85472868"/>
<evidence type="ECO:0000256" key="4">
    <source>
        <dbReference type="SAM" id="MobiDB-lite"/>
    </source>
</evidence>
<dbReference type="Pfam" id="PF01876">
    <property type="entry name" value="RNase_P_p30"/>
    <property type="match status" value="1"/>
</dbReference>
<dbReference type="Proteomes" id="UP001243989">
    <property type="component" value="Unassembled WGS sequence"/>
</dbReference>
<dbReference type="SUPFAM" id="SSF89550">
    <property type="entry name" value="PHP domain-like"/>
    <property type="match status" value="1"/>
</dbReference>
<dbReference type="GO" id="GO:0005655">
    <property type="term" value="C:nucleolar ribonuclease P complex"/>
    <property type="evidence" value="ECO:0007669"/>
    <property type="project" value="TreeGrafter"/>
</dbReference>
<evidence type="ECO:0000256" key="1">
    <source>
        <dbReference type="ARBA" id="ARBA00004123"/>
    </source>
</evidence>
<dbReference type="InterPro" id="IPR002738">
    <property type="entry name" value="RNase_P_p30"/>
</dbReference>
<dbReference type="Gene3D" id="3.20.20.140">
    <property type="entry name" value="Metal-dependent hydrolases"/>
    <property type="match status" value="2"/>
</dbReference>
<protein>
    <submittedName>
        <fullName evidence="5">RNase P subunit p30-domain-containing protein</fullName>
    </submittedName>
</protein>